<name>A0A975WDG3_9RHOB</name>
<evidence type="ECO:0008006" key="3">
    <source>
        <dbReference type="Google" id="ProtNLM"/>
    </source>
</evidence>
<dbReference type="AlphaFoldDB" id="A0A975WDG3"/>
<reference evidence="1 2" key="1">
    <citation type="submission" date="2016-10" db="EMBL/GenBank/DDBJ databases">
        <authorList>
            <person name="Varghese N."/>
            <person name="Submissions S."/>
        </authorList>
    </citation>
    <scope>NUCLEOTIDE SEQUENCE [LARGE SCALE GENOMIC DNA]</scope>
    <source>
        <strain evidence="1 2">FF3</strain>
    </source>
</reference>
<dbReference type="GeneID" id="80820146"/>
<dbReference type="RefSeq" id="WP_074838339.1">
    <property type="nucleotide sequence ID" value="NZ_CATLQZ010000020.1"/>
</dbReference>
<dbReference type="EMBL" id="FNYY01000018">
    <property type="protein sequence ID" value="SEK01010.1"/>
    <property type="molecule type" value="Genomic_DNA"/>
</dbReference>
<protein>
    <recommendedName>
        <fullName evidence="3">Lipoprotein</fullName>
    </recommendedName>
</protein>
<evidence type="ECO:0000313" key="1">
    <source>
        <dbReference type="EMBL" id="SEK01010.1"/>
    </source>
</evidence>
<sequence length="96" mass="10326">MRPHLFALPSALFLLAACEPTGSTARRVAVMPLPESVRAIAAPGQDLSTAYLRSSDGCYWYRYDGPVETTDLPLRSTGGALICTRREKPADPATTS</sequence>
<accession>A0A975WDG3</accession>
<gene>
    <name evidence="1" type="ORF">SAMN04487940_11835</name>
</gene>
<organism evidence="1 2">
    <name type="scientific">Marinovum algicola</name>
    <dbReference type="NCBI Taxonomy" id="42444"/>
    <lineage>
        <taxon>Bacteria</taxon>
        <taxon>Pseudomonadati</taxon>
        <taxon>Pseudomonadota</taxon>
        <taxon>Alphaproteobacteria</taxon>
        <taxon>Rhodobacterales</taxon>
        <taxon>Roseobacteraceae</taxon>
        <taxon>Marinovum</taxon>
    </lineage>
</organism>
<dbReference type="PROSITE" id="PS51257">
    <property type="entry name" value="PROKAR_LIPOPROTEIN"/>
    <property type="match status" value="1"/>
</dbReference>
<proteinExistence type="predicted"/>
<keyword evidence="2" id="KW-1185">Reference proteome</keyword>
<dbReference type="Proteomes" id="UP000182932">
    <property type="component" value="Unassembled WGS sequence"/>
</dbReference>
<comment type="caution">
    <text evidence="1">The sequence shown here is derived from an EMBL/GenBank/DDBJ whole genome shotgun (WGS) entry which is preliminary data.</text>
</comment>
<evidence type="ECO:0000313" key="2">
    <source>
        <dbReference type="Proteomes" id="UP000182932"/>
    </source>
</evidence>